<name>A0A2T0KB91_9ACTN</name>
<organism evidence="1 2">
    <name type="scientific">Actinoplanes italicus</name>
    <dbReference type="NCBI Taxonomy" id="113567"/>
    <lineage>
        <taxon>Bacteria</taxon>
        <taxon>Bacillati</taxon>
        <taxon>Actinomycetota</taxon>
        <taxon>Actinomycetes</taxon>
        <taxon>Micromonosporales</taxon>
        <taxon>Micromonosporaceae</taxon>
        <taxon>Actinoplanes</taxon>
    </lineage>
</organism>
<evidence type="ECO:0000313" key="2">
    <source>
        <dbReference type="Proteomes" id="UP000239415"/>
    </source>
</evidence>
<dbReference type="AlphaFoldDB" id="A0A2T0KB91"/>
<protein>
    <submittedName>
        <fullName evidence="1">Uncharacterized protein</fullName>
    </submittedName>
</protein>
<comment type="caution">
    <text evidence="1">The sequence shown here is derived from an EMBL/GenBank/DDBJ whole genome shotgun (WGS) entry which is preliminary data.</text>
</comment>
<accession>A0A2T0KB91</accession>
<keyword evidence="2" id="KW-1185">Reference proteome</keyword>
<dbReference type="Proteomes" id="UP000239415">
    <property type="component" value="Unassembled WGS sequence"/>
</dbReference>
<proteinExistence type="predicted"/>
<evidence type="ECO:0000313" key="1">
    <source>
        <dbReference type="EMBL" id="PRX20462.1"/>
    </source>
</evidence>
<gene>
    <name evidence="1" type="ORF">CLV67_108260</name>
</gene>
<sequence>MRPSAVAGPRTPTVAGARWRGHRSFPVYAQVAVMLVVTAGSSSGTRHPVFGAAWGVRRLVYRSWTTGYSRELTRFSAHLDGVR</sequence>
<dbReference type="EMBL" id="PVMZ01000008">
    <property type="protein sequence ID" value="PRX20462.1"/>
    <property type="molecule type" value="Genomic_DNA"/>
</dbReference>
<reference evidence="1 2" key="1">
    <citation type="submission" date="2018-03" db="EMBL/GenBank/DDBJ databases">
        <title>Genomic Encyclopedia of Archaeal and Bacterial Type Strains, Phase II (KMG-II): from individual species to whole genera.</title>
        <authorList>
            <person name="Goeker M."/>
        </authorList>
    </citation>
    <scope>NUCLEOTIDE SEQUENCE [LARGE SCALE GENOMIC DNA]</scope>
    <source>
        <strain evidence="1 2">DSM 43146</strain>
    </source>
</reference>